<gene>
    <name evidence="4" type="ORF">D3C57_103755</name>
</gene>
<dbReference type="InterPro" id="IPR036291">
    <property type="entry name" value="NAD(P)-bd_dom_sf"/>
</dbReference>
<evidence type="ECO:0000256" key="1">
    <source>
        <dbReference type="ARBA" id="ARBA00006484"/>
    </source>
</evidence>
<comment type="caution">
    <text evidence="4">The sequence shown here is derived from an EMBL/GenBank/DDBJ whole genome shotgun (WGS) entry which is preliminary data.</text>
</comment>
<evidence type="ECO:0000313" key="4">
    <source>
        <dbReference type="EMBL" id="RLV77454.1"/>
    </source>
</evidence>
<dbReference type="KEGG" id="src:M271_39865"/>
<dbReference type="PRINTS" id="PR00081">
    <property type="entry name" value="GDHRDH"/>
</dbReference>
<dbReference type="RefSeq" id="WP_020872836.1">
    <property type="nucleotide sequence ID" value="NC_022785.1"/>
</dbReference>
<dbReference type="AlphaFoldDB" id="A0A0A0NQN6"/>
<dbReference type="eggNOG" id="COG4221">
    <property type="taxonomic scope" value="Bacteria"/>
</dbReference>
<evidence type="ECO:0000313" key="5">
    <source>
        <dbReference type="Proteomes" id="UP000281594"/>
    </source>
</evidence>
<name>A0A0A0NQN6_STRRN</name>
<evidence type="ECO:0000256" key="3">
    <source>
        <dbReference type="RuleBase" id="RU000363"/>
    </source>
</evidence>
<accession>A0A0A0NQN6</accession>
<comment type="similarity">
    <text evidence="1 3">Belongs to the short-chain dehydrogenases/reductases (SDR) family.</text>
</comment>
<evidence type="ECO:0008006" key="6">
    <source>
        <dbReference type="Google" id="ProtNLM"/>
    </source>
</evidence>
<dbReference type="PANTHER" id="PTHR43391:SF26">
    <property type="entry name" value="BLL7251 PROTEIN"/>
    <property type="match status" value="1"/>
</dbReference>
<dbReference type="STRING" id="1343740.M271_39865"/>
<dbReference type="CDD" id="cd05233">
    <property type="entry name" value="SDR_c"/>
    <property type="match status" value="1"/>
</dbReference>
<reference evidence="4 5" key="1">
    <citation type="journal article" date="2018" name="J. Biol. Chem.">
        <title>Discovery of the actinoplanic acid pathway in Streptomyces rapamycinicus reveals a genetically conserved synergism with rapamycin.</title>
        <authorList>
            <person name="Mrak P."/>
            <person name="Krastel P."/>
            <person name="Pivk Lukancic P."/>
            <person name="Tao J."/>
            <person name="Pistorius D."/>
            <person name="Moore C.M."/>
        </authorList>
    </citation>
    <scope>NUCLEOTIDE SEQUENCE [LARGE SCALE GENOMIC DNA]</scope>
    <source>
        <strain evidence="4 5">NRRL 5491</strain>
    </source>
</reference>
<dbReference type="Pfam" id="PF00106">
    <property type="entry name" value="adh_short"/>
    <property type="match status" value="1"/>
</dbReference>
<organism evidence="4 5">
    <name type="scientific">Streptomyces rapamycinicus (strain ATCC 29253 / DSM 41530 / NRRL 5491 / AYB-994)</name>
    <name type="common">Streptomyces hygroscopicus (strain ATCC 29253)</name>
    <dbReference type="NCBI Taxonomy" id="1343740"/>
    <lineage>
        <taxon>Bacteria</taxon>
        <taxon>Bacillati</taxon>
        <taxon>Actinomycetota</taxon>
        <taxon>Actinomycetes</taxon>
        <taxon>Kitasatosporales</taxon>
        <taxon>Streptomycetaceae</taxon>
        <taxon>Streptomyces</taxon>
        <taxon>Streptomyces violaceusniger group</taxon>
    </lineage>
</organism>
<proteinExistence type="inferred from homology"/>
<evidence type="ECO:0000256" key="2">
    <source>
        <dbReference type="ARBA" id="ARBA00023002"/>
    </source>
</evidence>
<sequence length="272" mass="28696">MEFAGKIAVITAGAGGIGRACAAALAHQGSTVVIADIDAAGAAQTAEEIRALGRESVGIRCDVTSDRDVQALADQVVERFGRVDLLHNHAGIGVAGSPDQIPLEEWERVLQFNVLSQVRGVMAFLPHLKKTRGHVVNTTSSLGVVAGHPISPMVAPYITSKNAIVGMTQCLAEWLRPQGVGASLLAPDHTATNFDNTVKFYGVPVDQGDDGAAAIEDKVPYGIQQPEEIGRAYVEGLREGRFLLSSTPDVADMLRRQAEGLLDPSALHGVYA</sequence>
<dbReference type="Gene3D" id="3.40.50.720">
    <property type="entry name" value="NAD(P)-binding Rossmann-like Domain"/>
    <property type="match status" value="1"/>
</dbReference>
<dbReference type="HOGENOM" id="CLU_010194_1_0_11"/>
<protein>
    <recommendedName>
        <fullName evidence="6">Short-chain dehydrogenase</fullName>
    </recommendedName>
</protein>
<dbReference type="SUPFAM" id="SSF51735">
    <property type="entry name" value="NAD(P)-binding Rossmann-fold domains"/>
    <property type="match status" value="1"/>
</dbReference>
<dbReference type="Proteomes" id="UP000281594">
    <property type="component" value="Unassembled WGS sequence"/>
</dbReference>
<dbReference type="EMBL" id="QYCY01000001">
    <property type="protein sequence ID" value="RLV77454.1"/>
    <property type="molecule type" value="Genomic_DNA"/>
</dbReference>
<dbReference type="PANTHER" id="PTHR43391">
    <property type="entry name" value="RETINOL DEHYDROGENASE-RELATED"/>
    <property type="match status" value="1"/>
</dbReference>
<dbReference type="PRINTS" id="PR00080">
    <property type="entry name" value="SDRFAMILY"/>
</dbReference>
<dbReference type="GO" id="GO:0016491">
    <property type="term" value="F:oxidoreductase activity"/>
    <property type="evidence" value="ECO:0007669"/>
    <property type="project" value="UniProtKB-KW"/>
</dbReference>
<keyword evidence="2" id="KW-0560">Oxidoreductase</keyword>
<dbReference type="InterPro" id="IPR002347">
    <property type="entry name" value="SDR_fam"/>
</dbReference>